<evidence type="ECO:0000313" key="6">
    <source>
        <dbReference type="Proteomes" id="UP000634136"/>
    </source>
</evidence>
<dbReference type="Proteomes" id="UP000634136">
    <property type="component" value="Unassembled WGS sequence"/>
</dbReference>
<evidence type="ECO:0000256" key="3">
    <source>
        <dbReference type="ARBA" id="ARBA00022679"/>
    </source>
</evidence>
<evidence type="ECO:0000256" key="1">
    <source>
        <dbReference type="ARBA" id="ARBA00009995"/>
    </source>
</evidence>
<dbReference type="CDD" id="cd03784">
    <property type="entry name" value="GT1_Gtf-like"/>
    <property type="match status" value="1"/>
</dbReference>
<keyword evidence="4" id="KW-0472">Membrane</keyword>
<keyword evidence="6" id="KW-1185">Reference proteome</keyword>
<dbReference type="AlphaFoldDB" id="A0A834TYY7"/>
<keyword evidence="2" id="KW-0328">Glycosyltransferase</keyword>
<dbReference type="OrthoDB" id="5835829at2759"/>
<evidence type="ECO:0000313" key="5">
    <source>
        <dbReference type="EMBL" id="KAF7828821.1"/>
    </source>
</evidence>
<evidence type="ECO:0000256" key="2">
    <source>
        <dbReference type="ARBA" id="ARBA00022676"/>
    </source>
</evidence>
<dbReference type="EMBL" id="JAAIUW010000006">
    <property type="protein sequence ID" value="KAF7828821.1"/>
    <property type="molecule type" value="Genomic_DNA"/>
</dbReference>
<comment type="caution">
    <text evidence="5">The sequence shown here is derived from an EMBL/GenBank/DDBJ whole genome shotgun (WGS) entry which is preliminary data.</text>
</comment>
<dbReference type="FunFam" id="3.40.50.2000:FF:000051">
    <property type="entry name" value="Glycosyltransferase"/>
    <property type="match status" value="1"/>
</dbReference>
<dbReference type="SUPFAM" id="SSF53756">
    <property type="entry name" value="UDP-Glycosyltransferase/glycogen phosphorylase"/>
    <property type="match status" value="1"/>
</dbReference>
<sequence length="481" mass="53489">MQPHVGLLASPGMGHLIPAMELAKRLLTHHRFTVTVFIVTTDSTTTRSHILQYTSSLPSLNILILPPLDISHKLGPDATLAARVGLTMFDSLPSLRSSILSINPRPSALIVDLFGTLAFPMARDLGMLTYVFITCNAWFTAVTVYLPVIDKQMEDRHVYHHEPLRLPGCKPVRFEDTLEPFLFRDGPMYEGYLKAAKDIISADGILVNTWQDLEPAAVKALMDRDVLGGIPERAVYFVGPLVRGREAKPEEKREEVLRWLDEQEVESVIYVSFGSGGTLSAAQIAEVAWGLELSEQRFVWVVRPPVEEDVSGSFFQVKGRKELERLDYLPEGFVERTEKVGRVVPLWAPQAEILGHASVGGFVTHCGWNSTLESLGNGVGMVAWPLYAEQRMNARVMVEELGVAVRVEGLESESEGGVVGREEVGKVVRRIMVEEEGKRIRKRAKELKVSGEKAVSEFGSSHHSLCLMTKDFLNYVEAQSL</sequence>
<organism evidence="5 6">
    <name type="scientific">Senna tora</name>
    <dbReference type="NCBI Taxonomy" id="362788"/>
    <lineage>
        <taxon>Eukaryota</taxon>
        <taxon>Viridiplantae</taxon>
        <taxon>Streptophyta</taxon>
        <taxon>Embryophyta</taxon>
        <taxon>Tracheophyta</taxon>
        <taxon>Spermatophyta</taxon>
        <taxon>Magnoliopsida</taxon>
        <taxon>eudicotyledons</taxon>
        <taxon>Gunneridae</taxon>
        <taxon>Pentapetalae</taxon>
        <taxon>rosids</taxon>
        <taxon>fabids</taxon>
        <taxon>Fabales</taxon>
        <taxon>Fabaceae</taxon>
        <taxon>Caesalpinioideae</taxon>
        <taxon>Cassia clade</taxon>
        <taxon>Senna</taxon>
    </lineage>
</organism>
<dbReference type="GO" id="GO:0047209">
    <property type="term" value="F:coniferyl-alcohol glucosyltransferase activity"/>
    <property type="evidence" value="ECO:0007669"/>
    <property type="project" value="TreeGrafter"/>
</dbReference>
<proteinExistence type="inferred from homology"/>
<accession>A0A834TYY7</accession>
<comment type="similarity">
    <text evidence="1">Belongs to the UDP-glycosyltransferase family.</text>
</comment>
<dbReference type="Pfam" id="PF00201">
    <property type="entry name" value="UDPGT"/>
    <property type="match status" value="1"/>
</dbReference>
<keyword evidence="4" id="KW-0812">Transmembrane</keyword>
<reference evidence="5" key="1">
    <citation type="submission" date="2020-09" db="EMBL/GenBank/DDBJ databases">
        <title>Genome-Enabled Discovery of Anthraquinone Biosynthesis in Senna tora.</title>
        <authorList>
            <person name="Kang S.-H."/>
            <person name="Pandey R.P."/>
            <person name="Lee C.-M."/>
            <person name="Sim J.-S."/>
            <person name="Jeong J.-T."/>
            <person name="Choi B.-S."/>
            <person name="Jung M."/>
            <person name="Ginzburg D."/>
            <person name="Zhao K."/>
            <person name="Won S.Y."/>
            <person name="Oh T.-J."/>
            <person name="Yu Y."/>
            <person name="Kim N.-H."/>
            <person name="Lee O.R."/>
            <person name="Lee T.-H."/>
            <person name="Bashyal P."/>
            <person name="Kim T.-S."/>
            <person name="Lee W.-H."/>
            <person name="Kawkins C."/>
            <person name="Kim C.-K."/>
            <person name="Kim J.S."/>
            <person name="Ahn B.O."/>
            <person name="Rhee S.Y."/>
            <person name="Sohng J.K."/>
        </authorList>
    </citation>
    <scope>NUCLEOTIDE SEQUENCE</scope>
    <source>
        <tissue evidence="5">Leaf</tissue>
    </source>
</reference>
<dbReference type="PANTHER" id="PTHR48046">
    <property type="entry name" value="UDP-GLYCOSYLTRANSFERASE 72E1"/>
    <property type="match status" value="1"/>
</dbReference>
<evidence type="ECO:0000256" key="4">
    <source>
        <dbReference type="SAM" id="Phobius"/>
    </source>
</evidence>
<dbReference type="PANTHER" id="PTHR48046:SF7">
    <property type="entry name" value="UDP-GLYCOSYLTRANSFERASE 72E1"/>
    <property type="match status" value="1"/>
</dbReference>
<feature type="transmembrane region" description="Helical" evidence="4">
    <location>
        <begin position="128"/>
        <end position="148"/>
    </location>
</feature>
<protein>
    <submittedName>
        <fullName evidence="5">UDP-glycosyltransferase 72E1-like</fullName>
    </submittedName>
</protein>
<keyword evidence="3 5" id="KW-0808">Transferase</keyword>
<name>A0A834TYY7_9FABA</name>
<keyword evidence="4" id="KW-1133">Transmembrane helix</keyword>
<gene>
    <name evidence="5" type="ORF">G2W53_019985</name>
</gene>
<dbReference type="Gene3D" id="3.40.50.2000">
    <property type="entry name" value="Glycogen Phosphorylase B"/>
    <property type="match status" value="2"/>
</dbReference>
<dbReference type="InterPro" id="IPR002213">
    <property type="entry name" value="UDP_glucos_trans"/>
</dbReference>